<dbReference type="SUPFAM" id="SSF53474">
    <property type="entry name" value="alpha/beta-Hydrolases"/>
    <property type="match status" value="1"/>
</dbReference>
<proteinExistence type="inferred from homology"/>
<keyword evidence="8" id="KW-1185">Reference proteome</keyword>
<dbReference type="InterPro" id="IPR001375">
    <property type="entry name" value="Peptidase_S9_cat"/>
</dbReference>
<keyword evidence="4" id="KW-0720">Serine protease</keyword>
<comment type="caution">
    <text evidence="7">The sequence shown here is derived from an EMBL/GenBank/DDBJ whole genome shotgun (WGS) entry which is preliminary data.</text>
</comment>
<feature type="domain" description="Peptidase S9A N-terminal" evidence="6">
    <location>
        <begin position="6"/>
        <end position="407"/>
    </location>
</feature>
<dbReference type="InterPro" id="IPR002470">
    <property type="entry name" value="Peptidase_S9A"/>
</dbReference>
<keyword evidence="3" id="KW-0378">Hydrolase</keyword>
<comment type="similarity">
    <text evidence="1">Belongs to the peptidase S9A family.</text>
</comment>
<dbReference type="HOGENOM" id="CLU_011290_0_2_7"/>
<dbReference type="InterPro" id="IPR023302">
    <property type="entry name" value="Pept_S9A_N"/>
</dbReference>
<dbReference type="AlphaFoldDB" id="W4MD77"/>
<accession>W4MD77</accession>
<evidence type="ECO:0000256" key="2">
    <source>
        <dbReference type="ARBA" id="ARBA00022670"/>
    </source>
</evidence>
<dbReference type="GO" id="GO:0004252">
    <property type="term" value="F:serine-type endopeptidase activity"/>
    <property type="evidence" value="ECO:0007669"/>
    <property type="project" value="InterPro"/>
</dbReference>
<dbReference type="Gene3D" id="3.40.50.1820">
    <property type="entry name" value="alpha/beta hydrolase"/>
    <property type="match status" value="1"/>
</dbReference>
<dbReference type="InterPro" id="IPR051543">
    <property type="entry name" value="Serine_Peptidase_S9A"/>
</dbReference>
<sequence>MMSQPPVAARKPHRVIYHGKTIEDPYYWLQDPGYPEVTDTEILAHLEAENAYFSSQMEAHQPLIDLLYEELKGRQQLDDASVPYKMGDYLYQWRFRDDAQYRIWSRAPAAEPEAMQVILDEPALAAAHDYFRLGGFSVSPDGQYLAWSSDTNGAERFTIQVKNLVTGEVLDETIEPSVGAPVWCQDNATFFYLMVNDNWRPFQVRAHRLGEPTDCDRVVYEEPDESFFVGLGETQSEQYILISTGDYVTTEMSIVPAADPEAAPRVISTRRCGHEYDVDHREGRFYIRTNDTHKNFRLVTAPEDSPEPDNWVTLIDGSDMHYLRGLMCLRNWVIVEERVNGLDQIRVMADDGGEHYVQFPEPTYYAGIGMNAEYDVNTLRLSYESMVTPHTVYDYDLTSRQLTTRKVQKIPSGYDASQYVTERLMAPARDGVQVPVSVVYKKDFVKTGQAMLYLYGYGAYGHAISPSFSTNRLSLLDRGFVFAIAHIRGGDDLGYHWYEDGKLDKRTNTFNDFVDVAQSLINQQFTSPGRIAISGASAGGELMGAAVNQAPELWGAVVAHVPFVDVLNTMLNADLPLTPIEWPEWGNPIDDPAAFEWIRSYSPYDQMTAGAYPPMLVTAGLNDPRVTYWEPAKYVAKLRHLKTDDNLLLFKTNMGAGHSGRSGRFDSLYEVAEAYAFILVTLGVHTP</sequence>
<dbReference type="Pfam" id="PF00326">
    <property type="entry name" value="Peptidase_S9"/>
    <property type="match status" value="1"/>
</dbReference>
<dbReference type="Gene3D" id="2.130.10.120">
    <property type="entry name" value="Prolyl oligopeptidase, N-terminal domain"/>
    <property type="match status" value="1"/>
</dbReference>
<protein>
    <submittedName>
        <fullName evidence="7">Peptidase S9</fullName>
    </submittedName>
</protein>
<dbReference type="PANTHER" id="PTHR11757">
    <property type="entry name" value="PROTEASE FAMILY S9A OLIGOPEPTIDASE"/>
    <property type="match status" value="1"/>
</dbReference>
<dbReference type="GO" id="GO:0006508">
    <property type="term" value="P:proteolysis"/>
    <property type="evidence" value="ECO:0007669"/>
    <property type="project" value="UniProtKB-KW"/>
</dbReference>
<dbReference type="PATRIC" id="fig|1429439.4.peg.1764"/>
<evidence type="ECO:0000259" key="6">
    <source>
        <dbReference type="Pfam" id="PF02897"/>
    </source>
</evidence>
<evidence type="ECO:0000259" key="5">
    <source>
        <dbReference type="Pfam" id="PF00326"/>
    </source>
</evidence>
<keyword evidence="2" id="KW-0645">Protease</keyword>
<dbReference type="EMBL" id="AZHX01000418">
    <property type="protein sequence ID" value="ETX07597.1"/>
    <property type="molecule type" value="Genomic_DNA"/>
</dbReference>
<dbReference type="Proteomes" id="UP000019140">
    <property type="component" value="Unassembled WGS sequence"/>
</dbReference>
<evidence type="ECO:0000256" key="3">
    <source>
        <dbReference type="ARBA" id="ARBA00022801"/>
    </source>
</evidence>
<evidence type="ECO:0000313" key="8">
    <source>
        <dbReference type="Proteomes" id="UP000019140"/>
    </source>
</evidence>
<evidence type="ECO:0000256" key="1">
    <source>
        <dbReference type="ARBA" id="ARBA00005228"/>
    </source>
</evidence>
<evidence type="ECO:0000256" key="4">
    <source>
        <dbReference type="ARBA" id="ARBA00022825"/>
    </source>
</evidence>
<dbReference type="SUPFAM" id="SSF50993">
    <property type="entry name" value="Peptidase/esterase 'gauge' domain"/>
    <property type="match status" value="1"/>
</dbReference>
<dbReference type="Pfam" id="PF02897">
    <property type="entry name" value="Peptidase_S9_N"/>
    <property type="match status" value="1"/>
</dbReference>
<organism evidence="7 8">
    <name type="scientific">Candidatus Entotheonella gemina</name>
    <dbReference type="NCBI Taxonomy" id="1429439"/>
    <lineage>
        <taxon>Bacteria</taxon>
        <taxon>Pseudomonadati</taxon>
        <taxon>Nitrospinota/Tectimicrobiota group</taxon>
        <taxon>Candidatus Tectimicrobiota</taxon>
        <taxon>Candidatus Entotheonellia</taxon>
        <taxon>Candidatus Entotheonellales</taxon>
        <taxon>Candidatus Entotheonellaceae</taxon>
        <taxon>Candidatus Entotheonella</taxon>
    </lineage>
</organism>
<name>W4MD77_9BACT</name>
<dbReference type="PANTHER" id="PTHR11757:SF19">
    <property type="entry name" value="PROLYL ENDOPEPTIDASE-LIKE"/>
    <property type="match status" value="1"/>
</dbReference>
<gene>
    <name evidence="7" type="ORF">ETSY2_10290</name>
</gene>
<reference evidence="7 8" key="1">
    <citation type="journal article" date="2014" name="Nature">
        <title>An environmental bacterial taxon with a large and distinct metabolic repertoire.</title>
        <authorList>
            <person name="Wilson M.C."/>
            <person name="Mori T."/>
            <person name="Ruckert C."/>
            <person name="Uria A.R."/>
            <person name="Helf M.J."/>
            <person name="Takada K."/>
            <person name="Gernert C."/>
            <person name="Steffens U.A."/>
            <person name="Heycke N."/>
            <person name="Schmitt S."/>
            <person name="Rinke C."/>
            <person name="Helfrich E.J."/>
            <person name="Brachmann A.O."/>
            <person name="Gurgui C."/>
            <person name="Wakimoto T."/>
            <person name="Kracht M."/>
            <person name="Crusemann M."/>
            <person name="Hentschel U."/>
            <person name="Abe I."/>
            <person name="Matsunaga S."/>
            <person name="Kalinowski J."/>
            <person name="Takeyama H."/>
            <person name="Piel J."/>
        </authorList>
    </citation>
    <scope>NUCLEOTIDE SEQUENCE [LARGE SCALE GENOMIC DNA]</scope>
    <source>
        <strain evidence="8">TSY2</strain>
    </source>
</reference>
<evidence type="ECO:0000313" key="7">
    <source>
        <dbReference type="EMBL" id="ETX07597.1"/>
    </source>
</evidence>
<dbReference type="PRINTS" id="PR00862">
    <property type="entry name" value="PROLIGOPTASE"/>
</dbReference>
<feature type="domain" description="Peptidase S9 prolyl oligopeptidase catalytic" evidence="5">
    <location>
        <begin position="466"/>
        <end position="683"/>
    </location>
</feature>
<dbReference type="InterPro" id="IPR029058">
    <property type="entry name" value="AB_hydrolase_fold"/>
</dbReference>